<evidence type="ECO:0000256" key="3">
    <source>
        <dbReference type="ARBA" id="ARBA00023055"/>
    </source>
</evidence>
<sequence length="207" mass="23056">MAARDNPLRKLAEAIERLAGTLNSDNPLIKVSDVVEFCRLSSSSIFFLGIAFKFADLELQTKMNNLGEASKKYDTIQALVEGEIENGFAKDNSSHCRNLVRVKRTIDLVKVMMEQFQASGGNSLVEPFKAAYEQVFAPYHGWTVKKAVNAAVEELPSRDLLLNLLNEDEDSVKEPIQKYITAAKAVLQYVDNIFLATETGAELLRLI</sequence>
<accession>A0A2N9GZB8</accession>
<organism evidence="5">
    <name type="scientific">Fagus sylvatica</name>
    <name type="common">Beechnut</name>
    <dbReference type="NCBI Taxonomy" id="28930"/>
    <lineage>
        <taxon>Eukaryota</taxon>
        <taxon>Viridiplantae</taxon>
        <taxon>Streptophyta</taxon>
        <taxon>Embryophyta</taxon>
        <taxon>Tracheophyta</taxon>
        <taxon>Spermatophyta</taxon>
        <taxon>Magnoliopsida</taxon>
        <taxon>eudicotyledons</taxon>
        <taxon>Gunneridae</taxon>
        <taxon>Pentapetalae</taxon>
        <taxon>rosids</taxon>
        <taxon>fabids</taxon>
        <taxon>Fagales</taxon>
        <taxon>Fagaceae</taxon>
        <taxon>Fagus</taxon>
    </lineage>
</organism>
<dbReference type="GO" id="GO:0016020">
    <property type="term" value="C:membrane"/>
    <property type="evidence" value="ECO:0007669"/>
    <property type="project" value="TreeGrafter"/>
</dbReference>
<dbReference type="AlphaFoldDB" id="A0A2N9GZB8"/>
<feature type="domain" description="Glycolipid transfer protein" evidence="4">
    <location>
        <begin position="30"/>
        <end position="166"/>
    </location>
</feature>
<evidence type="ECO:0000259" key="4">
    <source>
        <dbReference type="Pfam" id="PF08718"/>
    </source>
</evidence>
<comment type="similarity">
    <text evidence="1">Belongs to the GLTP family.</text>
</comment>
<gene>
    <name evidence="5" type="ORF">FSB_LOCUS32613</name>
</gene>
<protein>
    <recommendedName>
        <fullName evidence="4">Glycolipid transfer protein domain-containing protein</fullName>
    </recommendedName>
</protein>
<dbReference type="InterPro" id="IPR036497">
    <property type="entry name" value="GLTP_sf"/>
</dbReference>
<dbReference type="Gene3D" id="1.10.3520.10">
    <property type="entry name" value="Glycolipid transfer protein"/>
    <property type="match status" value="1"/>
</dbReference>
<dbReference type="Pfam" id="PF08718">
    <property type="entry name" value="GLTP"/>
    <property type="match status" value="1"/>
</dbReference>
<dbReference type="PANTHER" id="PTHR10219">
    <property type="entry name" value="GLYCOLIPID TRANSFER PROTEIN-RELATED"/>
    <property type="match status" value="1"/>
</dbReference>
<dbReference type="EMBL" id="OIVN01002564">
    <property type="protein sequence ID" value="SPD04731.1"/>
    <property type="molecule type" value="Genomic_DNA"/>
</dbReference>
<dbReference type="GO" id="GO:1902388">
    <property type="term" value="F:ceramide 1-phosphate transfer activity"/>
    <property type="evidence" value="ECO:0007669"/>
    <property type="project" value="TreeGrafter"/>
</dbReference>
<evidence type="ECO:0000313" key="5">
    <source>
        <dbReference type="EMBL" id="SPD04731.1"/>
    </source>
</evidence>
<name>A0A2N9GZB8_FAGSY</name>
<evidence type="ECO:0000256" key="2">
    <source>
        <dbReference type="ARBA" id="ARBA00022448"/>
    </source>
</evidence>
<dbReference type="InterPro" id="IPR014830">
    <property type="entry name" value="Glycolipid_transfer_prot_dom"/>
</dbReference>
<dbReference type="PANTHER" id="PTHR10219:SF43">
    <property type="entry name" value="GLYCOLIPID TRANSFER PROTEIN DOMAIN-CONTAINING PROTEIN"/>
    <property type="match status" value="1"/>
</dbReference>
<dbReference type="SUPFAM" id="SSF110004">
    <property type="entry name" value="Glycolipid transfer protein, GLTP"/>
    <property type="match status" value="1"/>
</dbReference>
<keyword evidence="2" id="KW-0813">Transport</keyword>
<dbReference type="GO" id="GO:0005829">
    <property type="term" value="C:cytosol"/>
    <property type="evidence" value="ECO:0007669"/>
    <property type="project" value="TreeGrafter"/>
</dbReference>
<dbReference type="FunFam" id="1.10.3520.10:FF:000005">
    <property type="entry name" value="Accelerated cell death 11"/>
    <property type="match status" value="1"/>
</dbReference>
<proteinExistence type="inferred from homology"/>
<keyword evidence="3" id="KW-0445">Lipid transport</keyword>
<evidence type="ECO:0000256" key="1">
    <source>
        <dbReference type="ARBA" id="ARBA00007148"/>
    </source>
</evidence>
<reference evidence="5" key="1">
    <citation type="submission" date="2018-02" db="EMBL/GenBank/DDBJ databases">
        <authorList>
            <person name="Cohen D.B."/>
            <person name="Kent A.D."/>
        </authorList>
    </citation>
    <scope>NUCLEOTIDE SEQUENCE</scope>
</reference>
<dbReference type="GO" id="GO:1902387">
    <property type="term" value="F:ceramide 1-phosphate binding"/>
    <property type="evidence" value="ECO:0007669"/>
    <property type="project" value="TreeGrafter"/>
</dbReference>